<dbReference type="Proteomes" id="UP001187471">
    <property type="component" value="Unassembled WGS sequence"/>
</dbReference>
<name>A0AA88UVX4_9ASTE</name>
<protein>
    <recommendedName>
        <fullName evidence="5">AMP-dependent synthetase/ligase domain-containing protein</fullName>
    </recommendedName>
</protein>
<evidence type="ECO:0000256" key="2">
    <source>
        <dbReference type="ARBA" id="ARBA00022598"/>
    </source>
</evidence>
<evidence type="ECO:0000313" key="4">
    <source>
        <dbReference type="Proteomes" id="UP001187471"/>
    </source>
</evidence>
<keyword evidence="4" id="KW-1185">Reference proteome</keyword>
<dbReference type="SUPFAM" id="SSF56801">
    <property type="entry name" value="Acetyl-CoA synthetase-like"/>
    <property type="match status" value="1"/>
</dbReference>
<dbReference type="AlphaFoldDB" id="A0AA88UVX4"/>
<sequence>MRTSQNRVMDCLKPCSANYVPLSPISFLERATSVYSDRVSIIYGDTRYSWRQTHDRCLKLASALSQLEVGSNDVELTPASPPIPAINHTVKSEPVLLLRGAA</sequence>
<dbReference type="EMBL" id="JAVXUO010000450">
    <property type="protein sequence ID" value="KAK2991937.1"/>
    <property type="molecule type" value="Genomic_DNA"/>
</dbReference>
<evidence type="ECO:0000256" key="1">
    <source>
        <dbReference type="ARBA" id="ARBA00006432"/>
    </source>
</evidence>
<dbReference type="Gene3D" id="3.40.50.980">
    <property type="match status" value="1"/>
</dbReference>
<dbReference type="PANTHER" id="PTHR43859:SF11">
    <property type="entry name" value="4-COUMARATE--COA LIGASE"/>
    <property type="match status" value="1"/>
</dbReference>
<proteinExistence type="inferred from homology"/>
<reference evidence="3" key="1">
    <citation type="submission" date="2022-12" db="EMBL/GenBank/DDBJ databases">
        <title>Draft genome assemblies for two species of Escallonia (Escalloniales).</title>
        <authorList>
            <person name="Chanderbali A."/>
            <person name="Dervinis C."/>
            <person name="Anghel I."/>
            <person name="Soltis D."/>
            <person name="Soltis P."/>
            <person name="Zapata F."/>
        </authorList>
    </citation>
    <scope>NUCLEOTIDE SEQUENCE</scope>
    <source>
        <strain evidence="3">UCBG92.1500</strain>
        <tissue evidence="3">Leaf</tissue>
    </source>
</reference>
<evidence type="ECO:0008006" key="5">
    <source>
        <dbReference type="Google" id="ProtNLM"/>
    </source>
</evidence>
<dbReference type="PANTHER" id="PTHR43859">
    <property type="entry name" value="ACYL-ACTIVATING ENZYME"/>
    <property type="match status" value="1"/>
</dbReference>
<keyword evidence="2" id="KW-0436">Ligase</keyword>
<accession>A0AA88UVX4</accession>
<evidence type="ECO:0000313" key="3">
    <source>
        <dbReference type="EMBL" id="KAK2991937.1"/>
    </source>
</evidence>
<dbReference type="GO" id="GO:0016874">
    <property type="term" value="F:ligase activity"/>
    <property type="evidence" value="ECO:0007669"/>
    <property type="project" value="UniProtKB-KW"/>
</dbReference>
<comment type="caution">
    <text evidence="3">The sequence shown here is derived from an EMBL/GenBank/DDBJ whole genome shotgun (WGS) entry which is preliminary data.</text>
</comment>
<organism evidence="3 4">
    <name type="scientific">Escallonia rubra</name>
    <dbReference type="NCBI Taxonomy" id="112253"/>
    <lineage>
        <taxon>Eukaryota</taxon>
        <taxon>Viridiplantae</taxon>
        <taxon>Streptophyta</taxon>
        <taxon>Embryophyta</taxon>
        <taxon>Tracheophyta</taxon>
        <taxon>Spermatophyta</taxon>
        <taxon>Magnoliopsida</taxon>
        <taxon>eudicotyledons</taxon>
        <taxon>Gunneridae</taxon>
        <taxon>Pentapetalae</taxon>
        <taxon>asterids</taxon>
        <taxon>campanulids</taxon>
        <taxon>Escalloniales</taxon>
        <taxon>Escalloniaceae</taxon>
        <taxon>Escallonia</taxon>
    </lineage>
</organism>
<comment type="similarity">
    <text evidence="1">Belongs to the ATP-dependent AMP-binding enzyme family.</text>
</comment>
<gene>
    <name evidence="3" type="ORF">RJ640_027828</name>
</gene>